<name>A0A024TPR3_9STRA</name>
<dbReference type="AlphaFoldDB" id="A0A024TPR3"/>
<feature type="compositionally biased region" description="Low complexity" evidence="1">
    <location>
        <begin position="59"/>
        <end position="87"/>
    </location>
</feature>
<sequence>MEPANNFCEAPNSTTNFASVLAGQNIRAVSDSIEHSPHKSMHITLSGAMNNVYLSPIESTCTTPPSTPSTPSTTSAAYAATTSPKPSAARRPRPSKAARSTTTVPVHHEPSVKAFFAGFPIMHHAMTDATQVNEHSYVYQFEGLLGDVYSNCDMAGAATTRRRLQACPQRALELAADEIDREIVKIRAMYFDHYLGGTTDFPAAFKTSLHDGESPALTLVHYIRSGADPICIASWPVLNEFHFGCRGDGPSS</sequence>
<accession>A0A024TPR3</accession>
<dbReference type="GeneID" id="20087686"/>
<dbReference type="EMBL" id="KI913978">
    <property type="protein sequence ID" value="ETV95979.1"/>
    <property type="molecule type" value="Genomic_DNA"/>
</dbReference>
<reference evidence="2" key="1">
    <citation type="submission" date="2013-12" db="EMBL/GenBank/DDBJ databases">
        <title>The Genome Sequence of Aphanomyces invadans NJM9701.</title>
        <authorList>
            <consortium name="The Broad Institute Genomics Platform"/>
            <person name="Russ C."/>
            <person name="Tyler B."/>
            <person name="van West P."/>
            <person name="Dieguez-Uribeondo J."/>
            <person name="Young S.K."/>
            <person name="Zeng Q."/>
            <person name="Gargeya S."/>
            <person name="Fitzgerald M."/>
            <person name="Abouelleil A."/>
            <person name="Alvarado L."/>
            <person name="Chapman S.B."/>
            <person name="Gainer-Dewar J."/>
            <person name="Goldberg J."/>
            <person name="Griggs A."/>
            <person name="Gujja S."/>
            <person name="Hansen M."/>
            <person name="Howarth C."/>
            <person name="Imamovic A."/>
            <person name="Ireland A."/>
            <person name="Larimer J."/>
            <person name="McCowan C."/>
            <person name="Murphy C."/>
            <person name="Pearson M."/>
            <person name="Poon T.W."/>
            <person name="Priest M."/>
            <person name="Roberts A."/>
            <person name="Saif S."/>
            <person name="Shea T."/>
            <person name="Sykes S."/>
            <person name="Wortman J."/>
            <person name="Nusbaum C."/>
            <person name="Birren B."/>
        </authorList>
    </citation>
    <scope>NUCLEOTIDE SEQUENCE [LARGE SCALE GENOMIC DNA]</scope>
    <source>
        <strain evidence="2">NJM9701</strain>
    </source>
</reference>
<proteinExistence type="predicted"/>
<dbReference type="RefSeq" id="XP_008875290.1">
    <property type="nucleotide sequence ID" value="XM_008877068.1"/>
</dbReference>
<dbReference type="VEuPathDB" id="FungiDB:H310_10636"/>
<feature type="region of interest" description="Disordered" evidence="1">
    <location>
        <begin position="59"/>
        <end position="105"/>
    </location>
</feature>
<gene>
    <name evidence="2" type="ORF">H310_10636</name>
</gene>
<evidence type="ECO:0000313" key="2">
    <source>
        <dbReference type="EMBL" id="ETV95979.1"/>
    </source>
</evidence>
<protein>
    <submittedName>
        <fullName evidence="2">Uncharacterized protein</fullName>
    </submittedName>
</protein>
<organism evidence="2">
    <name type="scientific">Aphanomyces invadans</name>
    <dbReference type="NCBI Taxonomy" id="157072"/>
    <lineage>
        <taxon>Eukaryota</taxon>
        <taxon>Sar</taxon>
        <taxon>Stramenopiles</taxon>
        <taxon>Oomycota</taxon>
        <taxon>Saprolegniomycetes</taxon>
        <taxon>Saprolegniales</taxon>
        <taxon>Verrucalvaceae</taxon>
        <taxon>Aphanomyces</taxon>
    </lineage>
</organism>
<evidence type="ECO:0000256" key="1">
    <source>
        <dbReference type="SAM" id="MobiDB-lite"/>
    </source>
</evidence>
<dbReference type="OrthoDB" id="6132182at2759"/>